<dbReference type="AlphaFoldDB" id="A0AAE9WA59"/>
<keyword evidence="3" id="KW-0539">Nucleus</keyword>
<dbReference type="Pfam" id="PF06229">
    <property type="entry name" value="FRG1"/>
    <property type="match status" value="1"/>
</dbReference>
<dbReference type="GO" id="GO:0005730">
    <property type="term" value="C:nucleolus"/>
    <property type="evidence" value="ECO:0007669"/>
    <property type="project" value="UniProtKB-SubCell"/>
</dbReference>
<dbReference type="EMBL" id="CP115611">
    <property type="protein sequence ID" value="WBW72577.1"/>
    <property type="molecule type" value="Genomic_DNA"/>
</dbReference>
<name>A0AAE9WA59_9SCHI</name>
<dbReference type="Gene3D" id="2.80.10.50">
    <property type="match status" value="1"/>
</dbReference>
<dbReference type="PANTHER" id="PTHR12928">
    <property type="entry name" value="FRG1 PROTEIN"/>
    <property type="match status" value="1"/>
</dbReference>
<dbReference type="CDD" id="cd23339">
    <property type="entry name" value="beta-trefoil_FSCN_fungal_FRG1-like"/>
    <property type="match status" value="1"/>
</dbReference>
<evidence type="ECO:0000256" key="2">
    <source>
        <dbReference type="ARBA" id="ARBA00010878"/>
    </source>
</evidence>
<gene>
    <name evidence="5" type="primary">frg1</name>
    <name evidence="5" type="ORF">SOMG_01605</name>
</gene>
<feature type="region of interest" description="Disordered" evidence="4">
    <location>
        <begin position="207"/>
        <end position="226"/>
    </location>
</feature>
<evidence type="ECO:0000313" key="5">
    <source>
        <dbReference type="EMBL" id="WBW72577.1"/>
    </source>
</evidence>
<dbReference type="PANTHER" id="PTHR12928:SF0">
    <property type="entry name" value="FSHD REGION GENE 1"/>
    <property type="match status" value="1"/>
</dbReference>
<dbReference type="SUPFAM" id="SSF50405">
    <property type="entry name" value="Actin-crosslinking proteins"/>
    <property type="match status" value="1"/>
</dbReference>
<feature type="compositionally biased region" description="Basic and acidic residues" evidence="4">
    <location>
        <begin position="213"/>
        <end position="226"/>
    </location>
</feature>
<dbReference type="InterPro" id="IPR010414">
    <property type="entry name" value="FRG1"/>
</dbReference>
<comment type="similarity">
    <text evidence="2">Belongs to the FRG1 family.</text>
</comment>
<reference evidence="5 6" key="1">
    <citation type="journal article" date="2023" name="G3 (Bethesda)">
        <title>A high-quality reference genome for the fission yeast Schizosaccharomyces osmophilus.</title>
        <authorList>
            <person name="Jia G.S."/>
            <person name="Zhang W.C."/>
            <person name="Liang Y."/>
            <person name="Liu X.H."/>
            <person name="Rhind N."/>
            <person name="Pidoux A."/>
            <person name="Brysch-Herzberg M."/>
            <person name="Du L.L."/>
        </authorList>
    </citation>
    <scope>NUCLEOTIDE SEQUENCE [LARGE SCALE GENOMIC DNA]</scope>
    <source>
        <strain evidence="5 6">CBS 15793</strain>
    </source>
</reference>
<dbReference type="GO" id="GO:0051015">
    <property type="term" value="F:actin filament binding"/>
    <property type="evidence" value="ECO:0007669"/>
    <property type="project" value="TreeGrafter"/>
</dbReference>
<dbReference type="InterPro" id="IPR008999">
    <property type="entry name" value="Actin-crosslinking"/>
</dbReference>
<keyword evidence="6" id="KW-1185">Reference proteome</keyword>
<dbReference type="Proteomes" id="UP001212411">
    <property type="component" value="Chromosome 1"/>
</dbReference>
<dbReference type="GeneID" id="80875087"/>
<feature type="region of interest" description="Disordered" evidence="4">
    <location>
        <begin position="1"/>
        <end position="26"/>
    </location>
</feature>
<dbReference type="RefSeq" id="XP_056036820.1">
    <property type="nucleotide sequence ID" value="XM_056180398.1"/>
</dbReference>
<evidence type="ECO:0000256" key="1">
    <source>
        <dbReference type="ARBA" id="ARBA00004604"/>
    </source>
</evidence>
<dbReference type="KEGG" id="som:SOMG_01605"/>
<organism evidence="5 6">
    <name type="scientific">Schizosaccharomyces osmophilus</name>
    <dbReference type="NCBI Taxonomy" id="2545709"/>
    <lineage>
        <taxon>Eukaryota</taxon>
        <taxon>Fungi</taxon>
        <taxon>Dikarya</taxon>
        <taxon>Ascomycota</taxon>
        <taxon>Taphrinomycotina</taxon>
        <taxon>Schizosaccharomycetes</taxon>
        <taxon>Schizosaccharomycetales</taxon>
        <taxon>Schizosaccharomycetaceae</taxon>
        <taxon>Schizosaccharomyces</taxon>
    </lineage>
</organism>
<sequence length="246" mass="27903">MPSRLTFKGDKKVHKKGKKSTKSLQSAVESQKNDPIWIDANTMEDLHGPLVLYQRLDTMVISLGIEEVQGSCVGIFLDPLSLEPDNTRQVFVASDMNGNVVLKSFLMKYLSAGKEGDLFSRREAIGAEEQWQLEYLHDGYWAWKSMSNNKYLECLLNENDTYVFRCTSDTVTFTSKWRVRVQTRFVKRPSTQNIKTSTVHSQQLEAMAGRPLSADEKKALKQASKDGSLHEALLDVRVSKKSDKYG</sequence>
<dbReference type="GO" id="GO:0071013">
    <property type="term" value="C:catalytic step 2 spliceosome"/>
    <property type="evidence" value="ECO:0007669"/>
    <property type="project" value="TreeGrafter"/>
</dbReference>
<evidence type="ECO:0000256" key="3">
    <source>
        <dbReference type="ARBA" id="ARBA00023242"/>
    </source>
</evidence>
<accession>A0AAE9WA59</accession>
<protein>
    <submittedName>
        <fullName evidence="5">FRG1 family protein, involved in mRNA splicing</fullName>
    </submittedName>
</protein>
<comment type="subcellular location">
    <subcellularLocation>
        <location evidence="1">Nucleus</location>
        <location evidence="1">Nucleolus</location>
    </subcellularLocation>
</comment>
<evidence type="ECO:0000256" key="4">
    <source>
        <dbReference type="SAM" id="MobiDB-lite"/>
    </source>
</evidence>
<evidence type="ECO:0000313" key="6">
    <source>
        <dbReference type="Proteomes" id="UP001212411"/>
    </source>
</evidence>
<feature type="compositionally biased region" description="Basic residues" evidence="4">
    <location>
        <begin position="11"/>
        <end position="21"/>
    </location>
</feature>
<proteinExistence type="inferred from homology"/>